<evidence type="ECO:0000313" key="11">
    <source>
        <dbReference type="EMBL" id="CAK8676085.1"/>
    </source>
</evidence>
<dbReference type="InterPro" id="IPR019775">
    <property type="entry name" value="WD40_repeat_CS"/>
</dbReference>
<evidence type="ECO:0000256" key="4">
    <source>
        <dbReference type="ARBA" id="ARBA00022737"/>
    </source>
</evidence>
<evidence type="ECO:0000256" key="8">
    <source>
        <dbReference type="PROSITE-ProRule" id="PRU00221"/>
    </source>
</evidence>
<dbReference type="PANTHER" id="PTHR19879">
    <property type="entry name" value="TRANSCRIPTION INITIATION FACTOR TFIID"/>
    <property type="match status" value="1"/>
</dbReference>
<feature type="compositionally biased region" description="Polar residues" evidence="9">
    <location>
        <begin position="18"/>
        <end position="37"/>
    </location>
</feature>
<dbReference type="Gene3D" id="1.25.40.500">
    <property type="entry name" value="TFIID subunit TAF5, NTD2 domain"/>
    <property type="match status" value="1"/>
</dbReference>
<evidence type="ECO:0000256" key="1">
    <source>
        <dbReference type="ARBA" id="ARBA00004123"/>
    </source>
</evidence>
<feature type="repeat" description="WD" evidence="8">
    <location>
        <begin position="502"/>
        <end position="533"/>
    </location>
</feature>
<dbReference type="CDD" id="cd00200">
    <property type="entry name" value="WD40"/>
    <property type="match status" value="1"/>
</dbReference>
<proteinExistence type="inferred from homology"/>
<dbReference type="InterPro" id="IPR036322">
    <property type="entry name" value="WD40_repeat_dom_sf"/>
</dbReference>
<keyword evidence="7" id="KW-0539">Nucleus</keyword>
<feature type="repeat" description="WD" evidence="8">
    <location>
        <begin position="586"/>
        <end position="619"/>
    </location>
</feature>
<keyword evidence="3 8" id="KW-0853">WD repeat</keyword>
<dbReference type="InterPro" id="IPR001680">
    <property type="entry name" value="WD40_rpt"/>
</dbReference>
<dbReference type="PANTHER" id="PTHR19879:SF1">
    <property type="entry name" value="CANNONBALL-RELATED"/>
    <property type="match status" value="1"/>
</dbReference>
<evidence type="ECO:0000259" key="10">
    <source>
        <dbReference type="Pfam" id="PF04494"/>
    </source>
</evidence>
<dbReference type="PROSITE" id="PS00678">
    <property type="entry name" value="WD_REPEATS_1"/>
    <property type="match status" value="3"/>
</dbReference>
<feature type="region of interest" description="Disordered" evidence="9">
    <location>
        <begin position="304"/>
        <end position="344"/>
    </location>
</feature>
<evidence type="ECO:0000256" key="9">
    <source>
        <dbReference type="SAM" id="MobiDB-lite"/>
    </source>
</evidence>
<feature type="compositionally biased region" description="Acidic residues" evidence="9">
    <location>
        <begin position="304"/>
        <end position="315"/>
    </location>
</feature>
<comment type="subcellular location">
    <subcellularLocation>
        <location evidence="1">Nucleus</location>
    </subcellularLocation>
</comment>
<keyword evidence="4" id="KW-0677">Repeat</keyword>
<dbReference type="SMART" id="SM00320">
    <property type="entry name" value="WD40"/>
    <property type="match status" value="6"/>
</dbReference>
<comment type="caution">
    <text evidence="11">The sequence shown here is derived from an EMBL/GenBank/DDBJ whole genome shotgun (WGS) entry which is preliminary data.</text>
</comment>
<dbReference type="InterPro" id="IPR037264">
    <property type="entry name" value="TFIID_NTD2_sf"/>
</dbReference>
<organism evidence="11 12">
    <name type="scientific">Clavelina lepadiformis</name>
    <name type="common">Light-bulb sea squirt</name>
    <name type="synonym">Ascidia lepadiformis</name>
    <dbReference type="NCBI Taxonomy" id="159417"/>
    <lineage>
        <taxon>Eukaryota</taxon>
        <taxon>Metazoa</taxon>
        <taxon>Chordata</taxon>
        <taxon>Tunicata</taxon>
        <taxon>Ascidiacea</taxon>
        <taxon>Aplousobranchia</taxon>
        <taxon>Clavelinidae</taxon>
        <taxon>Clavelina</taxon>
    </lineage>
</organism>
<dbReference type="EMBL" id="CAWYQH010000024">
    <property type="protein sequence ID" value="CAK8676085.1"/>
    <property type="molecule type" value="Genomic_DNA"/>
</dbReference>
<feature type="repeat" description="WD" evidence="8">
    <location>
        <begin position="460"/>
        <end position="493"/>
    </location>
</feature>
<evidence type="ECO:0000256" key="6">
    <source>
        <dbReference type="ARBA" id="ARBA00023163"/>
    </source>
</evidence>
<dbReference type="Gene3D" id="2.130.10.10">
    <property type="entry name" value="YVTN repeat-like/Quinoprotein amine dehydrogenase"/>
    <property type="match status" value="2"/>
</dbReference>
<dbReference type="PRINTS" id="PR00320">
    <property type="entry name" value="GPROTEINBRPT"/>
</dbReference>
<feature type="repeat" description="WD" evidence="8">
    <location>
        <begin position="544"/>
        <end position="585"/>
    </location>
</feature>
<feature type="domain" description="TFIID subunit TAF5 NTD2" evidence="10">
    <location>
        <begin position="127"/>
        <end position="256"/>
    </location>
</feature>
<name>A0ABP0F8W6_CLALP</name>
<comment type="similarity">
    <text evidence="2">Belongs to the WD repeat TAF5 family.</text>
</comment>
<accession>A0ABP0F8W6</accession>
<dbReference type="SUPFAM" id="SSF160897">
    <property type="entry name" value="Taf5 N-terminal domain-like"/>
    <property type="match status" value="1"/>
</dbReference>
<feature type="repeat" description="WD" evidence="8">
    <location>
        <begin position="628"/>
        <end position="662"/>
    </location>
</feature>
<sequence length="720" mass="80077">MAELQHFSGAGSVETVNYSSTLSSTEQDLSSQDSSQVPEAASAEVEVHDSSDITEETSGPIKLVAEKDQKTLFAVLQFLRKNNLGETVNALEQEAEKAGVKLKGDPASGSQLSTDEVSSLLSAYSNEADPSSYEDNYRLLQQCIETSLDAHKCELAQLSYPVFIHMYLVLIYNHHETKAKSFFHRFSGVLEDFHQNDLSQLSAVTMKSQMEGNNFIFSLRSNKYVVRISQDSNDMLKRYLEEKNKPLVQDIIQSHITLDVFEGLPRTRTQIKASAGGLCGEARQDENKVKVFYGLLKEPDIDIPLEDDDDLDDSQDGSSKSKKRKKKEFLSKKNKADPNAPALTRIPLPEIKDADKLEKINIAKESLKRVRLGGMERVAPSVCCYTFTNAFGTVTAVDISDDSSLLAAGFQDSHIRVWSLTPRTLRTVKSAAELSLLDKEGDDIFERMMDDCTGVESKTLFGHSGTVYALSISPCRTLLVSSSEDGTVRLWSLLTWTNLVVYKGHVWPVWGTQFGPHGHYFVSCGQDKVARLWVTDHHQPVRMFAGHLSDVDCIAFHHNSNYIATGSSDRSVRVWDVLNGNCVRVFTGHKKPVLCLAWSPDGRYLASAGVDTDILIWDIAAKVMVGMFKGHTAAVETLAFSRDGEVLASGGLDNTVKVWDFQQVIWDIDTDDIGMQRGHATITDHNYLLSDFPTKESPIFHLHFTRRNLLLSVASFLNPS</sequence>
<keyword evidence="12" id="KW-1185">Reference proteome</keyword>
<dbReference type="SUPFAM" id="SSF50978">
    <property type="entry name" value="WD40 repeat-like"/>
    <property type="match status" value="1"/>
</dbReference>
<dbReference type="Proteomes" id="UP001642483">
    <property type="component" value="Unassembled WGS sequence"/>
</dbReference>
<keyword evidence="5" id="KW-0805">Transcription regulation</keyword>
<evidence type="ECO:0000256" key="3">
    <source>
        <dbReference type="ARBA" id="ARBA00022574"/>
    </source>
</evidence>
<feature type="repeat" description="WD" evidence="8">
    <location>
        <begin position="387"/>
        <end position="420"/>
    </location>
</feature>
<keyword evidence="6" id="KW-0804">Transcription</keyword>
<evidence type="ECO:0000313" key="12">
    <source>
        <dbReference type="Proteomes" id="UP001642483"/>
    </source>
</evidence>
<dbReference type="PROSITE" id="PS50294">
    <property type="entry name" value="WD_REPEATS_REGION"/>
    <property type="match status" value="5"/>
</dbReference>
<reference evidence="11 12" key="1">
    <citation type="submission" date="2024-02" db="EMBL/GenBank/DDBJ databases">
        <authorList>
            <person name="Daric V."/>
            <person name="Darras S."/>
        </authorList>
    </citation>
    <scope>NUCLEOTIDE SEQUENCE [LARGE SCALE GENOMIC DNA]</scope>
</reference>
<dbReference type="PROSITE" id="PS50082">
    <property type="entry name" value="WD_REPEATS_2"/>
    <property type="match status" value="6"/>
</dbReference>
<dbReference type="PROSITE" id="PS50896">
    <property type="entry name" value="LISH"/>
    <property type="match status" value="1"/>
</dbReference>
<dbReference type="InterPro" id="IPR020472">
    <property type="entry name" value="WD40_PAC1"/>
</dbReference>
<dbReference type="Pfam" id="PF00400">
    <property type="entry name" value="WD40"/>
    <property type="match status" value="6"/>
</dbReference>
<feature type="region of interest" description="Disordered" evidence="9">
    <location>
        <begin position="18"/>
        <end position="59"/>
    </location>
</feature>
<protein>
    <recommendedName>
        <fullName evidence="10">TFIID subunit TAF5 NTD2 domain-containing protein</fullName>
    </recommendedName>
</protein>
<evidence type="ECO:0000256" key="5">
    <source>
        <dbReference type="ARBA" id="ARBA00023015"/>
    </source>
</evidence>
<dbReference type="CDD" id="cd08044">
    <property type="entry name" value="TAF5_NTD2"/>
    <property type="match status" value="1"/>
</dbReference>
<gene>
    <name evidence="11" type="ORF">CVLEPA_LOCUS5582</name>
</gene>
<dbReference type="InterPro" id="IPR007582">
    <property type="entry name" value="TFIID_NTD2"/>
</dbReference>
<evidence type="ECO:0000256" key="2">
    <source>
        <dbReference type="ARBA" id="ARBA00009435"/>
    </source>
</evidence>
<dbReference type="InterPro" id="IPR006594">
    <property type="entry name" value="LisH"/>
</dbReference>
<dbReference type="Pfam" id="PF04494">
    <property type="entry name" value="TFIID_NTD2"/>
    <property type="match status" value="1"/>
</dbReference>
<evidence type="ECO:0000256" key="7">
    <source>
        <dbReference type="ARBA" id="ARBA00023242"/>
    </source>
</evidence>
<dbReference type="InterPro" id="IPR015943">
    <property type="entry name" value="WD40/YVTN_repeat-like_dom_sf"/>
</dbReference>